<accession>A0ABP3HFB0</accession>
<dbReference type="InterPro" id="IPR050816">
    <property type="entry name" value="Flavin-dep_Halogenase_NPB"/>
</dbReference>
<dbReference type="Pfam" id="PF04820">
    <property type="entry name" value="Trp_halogenase"/>
    <property type="match status" value="1"/>
</dbReference>
<dbReference type="RefSeq" id="WP_343846847.1">
    <property type="nucleotide sequence ID" value="NZ_BAAAEI010000023.1"/>
</dbReference>
<dbReference type="InterPro" id="IPR033856">
    <property type="entry name" value="Trp_halogen"/>
</dbReference>
<dbReference type="PANTHER" id="PTHR43747:SF4">
    <property type="entry name" value="FLAVIN-DEPENDENT TRYPTOPHAN HALOGENASE"/>
    <property type="match status" value="1"/>
</dbReference>
<protein>
    <submittedName>
        <fullName evidence="1">Tryptophan 7-halogenase</fullName>
    </submittedName>
</protein>
<sequence length="507" mass="57209">MQNALRSICIVGGGTAGWMAATLLCTVLRGSGIKLTLVESADIASIGVGESTVPSIMDFIQASQINLKDLIQATSASFKLGIRFADWSVPGEEFFHPFGRTGKDINGFDFYQAWLKSLADGQDSNWLDYSPAATMAEQQRFMLRPQHPNNWVQASYAHALHLDAIQLARFLRQLCLTRGVNRIEATVKEVIVDQRSFIQSLTLDDGSNLSSDFFIDCTGFKGLLIEQALQVGYQDWSHYLPCNRAVTIQTENQAPPVPYTVATARQAGWSWAIPLQHRTGNGYVYASQFCSDEEAIDTLLSTVTGKVLNQPSVIPFVTGKRNKIWQRNCLALGLAGGFLEPLESTAIHLVYKTLVHFIQHFPDRDFDQDVQDGFNLKIDQDYQEIRDFIILHYCTSKRQDSTLWRWCQDMPVPETLASKIALFKQRGQIPHSSGQFFSCDSWYAILEGVKIRPNKYHPLLDAFNRQDLVRLLDENRQQIRAEVQKMPSHHDYLQTHCPARRQTSGKG</sequence>
<evidence type="ECO:0000313" key="1">
    <source>
        <dbReference type="EMBL" id="GAA0368603.1"/>
    </source>
</evidence>
<gene>
    <name evidence="1" type="ORF">GCM10009092_36100</name>
</gene>
<proteinExistence type="predicted"/>
<dbReference type="Proteomes" id="UP001501757">
    <property type="component" value="Unassembled WGS sequence"/>
</dbReference>
<name>A0ABP3HFB0_9ALTE</name>
<reference evidence="2" key="1">
    <citation type="journal article" date="2019" name="Int. J. Syst. Evol. Microbiol.">
        <title>The Global Catalogue of Microorganisms (GCM) 10K type strain sequencing project: providing services to taxonomists for standard genome sequencing and annotation.</title>
        <authorList>
            <consortium name="The Broad Institute Genomics Platform"/>
            <consortium name="The Broad Institute Genome Sequencing Center for Infectious Disease"/>
            <person name="Wu L."/>
            <person name="Ma J."/>
        </authorList>
    </citation>
    <scope>NUCLEOTIDE SEQUENCE [LARGE SCALE GENOMIC DNA]</scope>
    <source>
        <strain evidence="2">JCM 13378</strain>
    </source>
</reference>
<dbReference type="PIRSF" id="PIRSF011396">
    <property type="entry name" value="Trp_halogenase"/>
    <property type="match status" value="1"/>
</dbReference>
<dbReference type="PANTHER" id="PTHR43747">
    <property type="entry name" value="FAD-BINDING PROTEIN"/>
    <property type="match status" value="1"/>
</dbReference>
<organism evidence="1 2">
    <name type="scientific">Bowmanella denitrificans</name>
    <dbReference type="NCBI Taxonomy" id="366582"/>
    <lineage>
        <taxon>Bacteria</taxon>
        <taxon>Pseudomonadati</taxon>
        <taxon>Pseudomonadota</taxon>
        <taxon>Gammaproteobacteria</taxon>
        <taxon>Alteromonadales</taxon>
        <taxon>Alteromonadaceae</taxon>
        <taxon>Bowmanella</taxon>
    </lineage>
</organism>
<dbReference type="InterPro" id="IPR036188">
    <property type="entry name" value="FAD/NAD-bd_sf"/>
</dbReference>
<dbReference type="InterPro" id="IPR006905">
    <property type="entry name" value="Flavin_halogenase"/>
</dbReference>
<comment type="caution">
    <text evidence="1">The sequence shown here is derived from an EMBL/GenBank/DDBJ whole genome shotgun (WGS) entry which is preliminary data.</text>
</comment>
<dbReference type="Gene3D" id="3.50.50.60">
    <property type="entry name" value="FAD/NAD(P)-binding domain"/>
    <property type="match status" value="1"/>
</dbReference>
<evidence type="ECO:0000313" key="2">
    <source>
        <dbReference type="Proteomes" id="UP001501757"/>
    </source>
</evidence>
<dbReference type="EMBL" id="BAAAEI010000023">
    <property type="protein sequence ID" value="GAA0368603.1"/>
    <property type="molecule type" value="Genomic_DNA"/>
</dbReference>
<keyword evidence="2" id="KW-1185">Reference proteome</keyword>
<dbReference type="SUPFAM" id="SSF51905">
    <property type="entry name" value="FAD/NAD(P)-binding domain"/>
    <property type="match status" value="1"/>
</dbReference>